<evidence type="ECO:0008006" key="3">
    <source>
        <dbReference type="Google" id="ProtNLM"/>
    </source>
</evidence>
<comment type="caution">
    <text evidence="1">The sequence shown here is derived from an EMBL/GenBank/DDBJ whole genome shotgun (WGS) entry which is preliminary data.</text>
</comment>
<evidence type="ECO:0000313" key="2">
    <source>
        <dbReference type="Proteomes" id="UP000229278"/>
    </source>
</evidence>
<organism evidence="1 2">
    <name type="scientific">Candidatus Contendibacter odensensis</name>
    <dbReference type="NCBI Taxonomy" id="1400860"/>
    <lineage>
        <taxon>Bacteria</taxon>
        <taxon>Pseudomonadati</taxon>
        <taxon>Pseudomonadota</taxon>
        <taxon>Gammaproteobacteria</taxon>
        <taxon>Candidatus Competibacteraceae</taxon>
        <taxon>Candidatus Contendibacter</taxon>
    </lineage>
</organism>
<dbReference type="EMBL" id="PDTV01000007">
    <property type="protein sequence ID" value="PIE83092.1"/>
    <property type="molecule type" value="Genomic_DNA"/>
</dbReference>
<gene>
    <name evidence="1" type="ORF">CSA09_03205</name>
</gene>
<dbReference type="AlphaFoldDB" id="A0A2G6PF19"/>
<dbReference type="Proteomes" id="UP000229278">
    <property type="component" value="Unassembled WGS sequence"/>
</dbReference>
<reference evidence="1 2" key="1">
    <citation type="submission" date="2017-10" db="EMBL/GenBank/DDBJ databases">
        <title>Novel microbial diversity and functional potential in the marine mammal oral microbiome.</title>
        <authorList>
            <person name="Dudek N.K."/>
            <person name="Sun C.L."/>
            <person name="Burstein D."/>
            <person name="Kantor R.S."/>
            <person name="Aliaga Goltsman D.S."/>
            <person name="Bik E.M."/>
            <person name="Thomas B.C."/>
            <person name="Banfield J.F."/>
            <person name="Relman D.A."/>
        </authorList>
    </citation>
    <scope>NUCLEOTIDE SEQUENCE [LARGE SCALE GENOMIC DNA]</scope>
    <source>
        <strain evidence="1">DOLJORAL78_50_517</strain>
    </source>
</reference>
<name>A0A2G6PF19_9GAMM</name>
<evidence type="ECO:0000313" key="1">
    <source>
        <dbReference type="EMBL" id="PIE83092.1"/>
    </source>
</evidence>
<proteinExistence type="predicted"/>
<accession>A0A2G6PF19</accession>
<protein>
    <recommendedName>
        <fullName evidence="3">FAD-binding FR-type domain-containing protein</fullName>
    </recommendedName>
</protein>
<sequence length="231" mass="24678">MGTSTSATGRVLGIQHYPGGYTLLRLTTDRAASFQPGHALQINGALWPILQTTPEQNGVDCLQRSISPPPSESELHIGDPGGIAFDISAATPRALLLADNDGIAAITFLARALHNREPRVKPLALFGLTHPLPFQPQPSRIMTAGLPSDVIAALPLLEDWGIPSRIACPTREQPGCFEGQVVDLAQIWLNILQGVADITVFACGSDQLLKASCQLSDDHQLACQSRRALLP</sequence>